<sequence length="198" mass="20183">MSVGAAPSAASPVPGAPPADPAGPAPGSAARRPRAARTLLALATAGLLLAAAGLLVRAGQLADAPAAGDRALADGPATARVTEEVGEALRRVFSYRPDDTAATREAARTLLAGRAARQYALLFGGLEQQAAAQKLTLTTRVVRAGVVRLTDHEARLLVFLDQVAVRAGGPATTVAAQLSVTAAREEDGRWRITELGAR</sequence>
<organism evidence="5 6">
    <name type="scientific">Streptomyces pyxinae</name>
    <dbReference type="NCBI Taxonomy" id="2970734"/>
    <lineage>
        <taxon>Bacteria</taxon>
        <taxon>Bacillati</taxon>
        <taxon>Actinomycetota</taxon>
        <taxon>Actinomycetes</taxon>
        <taxon>Kitasatosporales</taxon>
        <taxon>Streptomycetaceae</taxon>
        <taxon>Streptomyces</taxon>
    </lineage>
</organism>
<evidence type="ECO:0000313" key="6">
    <source>
        <dbReference type="Proteomes" id="UP001431313"/>
    </source>
</evidence>
<evidence type="ECO:0000256" key="2">
    <source>
        <dbReference type="ARBA" id="ARBA00023136"/>
    </source>
</evidence>
<dbReference type="EMBL" id="JANUGQ010000018">
    <property type="protein sequence ID" value="MCS0637972.1"/>
    <property type="molecule type" value="Genomic_DNA"/>
</dbReference>
<keyword evidence="6" id="KW-1185">Reference proteome</keyword>
<comment type="subcellular location">
    <subcellularLocation>
        <location evidence="1">Membrane</location>
    </subcellularLocation>
</comment>
<reference evidence="5" key="1">
    <citation type="submission" date="2022-08" db="EMBL/GenBank/DDBJ databases">
        <authorList>
            <person name="Somphong A."/>
            <person name="Phongsopitanun W."/>
        </authorList>
    </citation>
    <scope>NUCLEOTIDE SEQUENCE</scope>
    <source>
        <strain evidence="5">LP05-1</strain>
    </source>
</reference>
<name>A0ABT2CKP0_9ACTN</name>
<protein>
    <recommendedName>
        <fullName evidence="7">Mce-associated membrane protein</fullName>
    </recommendedName>
</protein>
<feature type="compositionally biased region" description="Low complexity" evidence="3">
    <location>
        <begin position="1"/>
        <end position="13"/>
    </location>
</feature>
<evidence type="ECO:0000256" key="1">
    <source>
        <dbReference type="ARBA" id="ARBA00004370"/>
    </source>
</evidence>
<dbReference type="PANTHER" id="PTHR37042">
    <property type="entry name" value="OUTER MEMBRANE PROTEIN RV1973"/>
    <property type="match status" value="1"/>
</dbReference>
<keyword evidence="4" id="KW-1133">Transmembrane helix</keyword>
<keyword evidence="4" id="KW-0812">Transmembrane</keyword>
<keyword evidence="2 4" id="KW-0472">Membrane</keyword>
<gene>
    <name evidence="5" type="ORF">NX801_20400</name>
</gene>
<feature type="compositionally biased region" description="Pro residues" evidence="3">
    <location>
        <begin position="14"/>
        <end position="24"/>
    </location>
</feature>
<evidence type="ECO:0008006" key="7">
    <source>
        <dbReference type="Google" id="ProtNLM"/>
    </source>
</evidence>
<proteinExistence type="predicted"/>
<dbReference type="Proteomes" id="UP001431313">
    <property type="component" value="Unassembled WGS sequence"/>
</dbReference>
<dbReference type="PANTHER" id="PTHR37042:SF4">
    <property type="entry name" value="OUTER MEMBRANE PROTEIN RV1973"/>
    <property type="match status" value="1"/>
</dbReference>
<dbReference type="RefSeq" id="WP_258789238.1">
    <property type="nucleotide sequence ID" value="NZ_JANUGQ010000018.1"/>
</dbReference>
<evidence type="ECO:0000256" key="4">
    <source>
        <dbReference type="SAM" id="Phobius"/>
    </source>
</evidence>
<accession>A0ABT2CKP0</accession>
<comment type="caution">
    <text evidence="5">The sequence shown here is derived from an EMBL/GenBank/DDBJ whole genome shotgun (WGS) entry which is preliminary data.</text>
</comment>
<evidence type="ECO:0000256" key="3">
    <source>
        <dbReference type="SAM" id="MobiDB-lite"/>
    </source>
</evidence>
<feature type="region of interest" description="Disordered" evidence="3">
    <location>
        <begin position="1"/>
        <end position="31"/>
    </location>
</feature>
<evidence type="ECO:0000313" key="5">
    <source>
        <dbReference type="EMBL" id="MCS0637972.1"/>
    </source>
</evidence>
<feature type="transmembrane region" description="Helical" evidence="4">
    <location>
        <begin position="38"/>
        <end position="56"/>
    </location>
</feature>